<dbReference type="InterPro" id="IPR017101">
    <property type="entry name" value="P-loop_ATP/GTP-bd_All4644_prd"/>
</dbReference>
<dbReference type="Gene3D" id="3.40.50.300">
    <property type="entry name" value="P-loop containing nucleotide triphosphate hydrolases"/>
    <property type="match status" value="1"/>
</dbReference>
<keyword evidence="3" id="KW-1185">Reference proteome</keyword>
<sequence length="201" mass="22482">MIGLPGSGKSTLADSLLADESLPSELLCSREWNLQDTHTRRLISTDAIRAQLFGDEAIQGSWLKIWLEVRSQFHQAVSEIAADELEFALYDATNAVRKQRRAAIALARKAGFTHITGIWVNPTIEICLERNRLRSRQVPEEVIHRMARRLYGAPPSVEEGLDCLIETESQTTSHPLLPTFSDPESNFPSHNEQSVNSPHAT</sequence>
<gene>
    <name evidence="2" type="ORF">NIES2135_43420</name>
</gene>
<evidence type="ECO:0000313" key="2">
    <source>
        <dbReference type="EMBL" id="BAY57477.1"/>
    </source>
</evidence>
<dbReference type="SUPFAM" id="SSF52540">
    <property type="entry name" value="P-loop containing nucleoside triphosphate hydrolases"/>
    <property type="match status" value="1"/>
</dbReference>
<dbReference type="AlphaFoldDB" id="A0A1Z4JLK5"/>
<dbReference type="Proteomes" id="UP000217895">
    <property type="component" value="Chromosome"/>
</dbReference>
<feature type="region of interest" description="Disordered" evidence="1">
    <location>
        <begin position="172"/>
        <end position="201"/>
    </location>
</feature>
<organism evidence="2 3">
    <name type="scientific">Leptolyngbya boryana NIES-2135</name>
    <dbReference type="NCBI Taxonomy" id="1973484"/>
    <lineage>
        <taxon>Bacteria</taxon>
        <taxon>Bacillati</taxon>
        <taxon>Cyanobacteriota</taxon>
        <taxon>Cyanophyceae</taxon>
        <taxon>Leptolyngbyales</taxon>
        <taxon>Leptolyngbyaceae</taxon>
        <taxon>Leptolyngbya group</taxon>
        <taxon>Leptolyngbya</taxon>
    </lineage>
</organism>
<accession>A0A1Z4JLK5</accession>
<protein>
    <recommendedName>
        <fullName evidence="4">AAA family ATPase</fullName>
    </recommendedName>
</protein>
<dbReference type="InterPro" id="IPR027417">
    <property type="entry name" value="P-loop_NTPase"/>
</dbReference>
<feature type="compositionally biased region" description="Polar residues" evidence="1">
    <location>
        <begin position="182"/>
        <end position="201"/>
    </location>
</feature>
<proteinExistence type="predicted"/>
<evidence type="ECO:0008006" key="4">
    <source>
        <dbReference type="Google" id="ProtNLM"/>
    </source>
</evidence>
<name>A0A1Z4JLK5_LEPBY</name>
<dbReference type="Pfam" id="PF13671">
    <property type="entry name" value="AAA_33"/>
    <property type="match status" value="1"/>
</dbReference>
<dbReference type="PIRSF" id="PIRSF037081">
    <property type="entry name" value="P-loop_All4644_prd"/>
    <property type="match status" value="1"/>
</dbReference>
<evidence type="ECO:0000313" key="3">
    <source>
        <dbReference type="Proteomes" id="UP000217895"/>
    </source>
</evidence>
<reference evidence="2 3" key="1">
    <citation type="submission" date="2017-06" db="EMBL/GenBank/DDBJ databases">
        <title>Genome sequencing of cyanobaciteial culture collection at National Institute for Environmental Studies (NIES).</title>
        <authorList>
            <person name="Hirose Y."/>
            <person name="Shimura Y."/>
            <person name="Fujisawa T."/>
            <person name="Nakamura Y."/>
            <person name="Kawachi M."/>
        </authorList>
    </citation>
    <scope>NUCLEOTIDE SEQUENCE [LARGE SCALE GENOMIC DNA]</scope>
    <source>
        <strain evidence="2 3">NIES-2135</strain>
    </source>
</reference>
<dbReference type="EMBL" id="AP018203">
    <property type="protein sequence ID" value="BAY57477.1"/>
    <property type="molecule type" value="Genomic_DNA"/>
</dbReference>
<evidence type="ECO:0000256" key="1">
    <source>
        <dbReference type="SAM" id="MobiDB-lite"/>
    </source>
</evidence>